<dbReference type="EMBL" id="WGGT01000001">
    <property type="protein sequence ID" value="MVQ44316.1"/>
    <property type="molecule type" value="Genomic_DNA"/>
</dbReference>
<dbReference type="SUPFAM" id="SSF47413">
    <property type="entry name" value="lambda repressor-like DNA-binding domains"/>
    <property type="match status" value="1"/>
</dbReference>
<dbReference type="SMART" id="SM00530">
    <property type="entry name" value="HTH_XRE"/>
    <property type="match status" value="1"/>
</dbReference>
<feature type="domain" description="HTH cro/C1-type" evidence="1">
    <location>
        <begin position="8"/>
        <end position="64"/>
    </location>
</feature>
<dbReference type="InterPro" id="IPR010982">
    <property type="entry name" value="Lambda_DNA-bd_dom_sf"/>
</dbReference>
<evidence type="ECO:0000313" key="2">
    <source>
        <dbReference type="EMBL" id="MVQ44316.1"/>
    </source>
</evidence>
<dbReference type="Pfam" id="PF12844">
    <property type="entry name" value="HTH_19"/>
    <property type="match status" value="1"/>
</dbReference>
<name>A0A6L6XCR7_9FIRM</name>
<comment type="caution">
    <text evidence="2">The sequence shown here is derived from an EMBL/GenBank/DDBJ whole genome shotgun (WGS) entry which is preliminary data.</text>
</comment>
<dbReference type="InterPro" id="IPR001387">
    <property type="entry name" value="Cro/C1-type_HTH"/>
</dbReference>
<evidence type="ECO:0000313" key="3">
    <source>
        <dbReference type="Proteomes" id="UP000479531"/>
    </source>
</evidence>
<accession>A0A6L6XCR7</accession>
<dbReference type="PROSITE" id="PS50943">
    <property type="entry name" value="HTH_CROC1"/>
    <property type="match status" value="1"/>
</dbReference>
<evidence type="ECO:0000259" key="1">
    <source>
        <dbReference type="PROSITE" id="PS50943"/>
    </source>
</evidence>
<dbReference type="Gene3D" id="1.10.260.40">
    <property type="entry name" value="lambda repressor-like DNA-binding domains"/>
    <property type="match status" value="1"/>
</dbReference>
<dbReference type="CDD" id="cd00093">
    <property type="entry name" value="HTH_XRE"/>
    <property type="match status" value="1"/>
</dbReference>
<reference evidence="2 3" key="1">
    <citation type="submission" date="2019-10" db="EMBL/GenBank/DDBJ databases">
        <title>Roseburia spp. ameliorate alcoholic fatty liver via restoration of gut barrier function.</title>
        <authorList>
            <person name="Seo B."/>
            <person name="Ko G."/>
        </authorList>
    </citation>
    <scope>NUCLEOTIDE SEQUENCE [LARGE SCALE GENOMIC DNA]</scope>
    <source>
        <strain evidence="2 3">SNUG30017</strain>
    </source>
</reference>
<dbReference type="AlphaFoldDB" id="A0A6L6XCR7"/>
<dbReference type="RefSeq" id="WP_022112254.1">
    <property type="nucleotide sequence ID" value="NZ_JAAILV010000084.1"/>
</dbReference>
<protein>
    <submittedName>
        <fullName evidence="2">Helix-turn-helix domain-containing protein</fullName>
    </submittedName>
</protein>
<dbReference type="GO" id="GO:0003677">
    <property type="term" value="F:DNA binding"/>
    <property type="evidence" value="ECO:0007669"/>
    <property type="project" value="InterPro"/>
</dbReference>
<gene>
    <name evidence="2" type="ORF">GCK47_00985</name>
</gene>
<proteinExistence type="predicted"/>
<dbReference type="Proteomes" id="UP000479531">
    <property type="component" value="Unassembled WGS sequence"/>
</dbReference>
<organism evidence="2 3">
    <name type="scientific">Roseburia intestinalis</name>
    <dbReference type="NCBI Taxonomy" id="166486"/>
    <lineage>
        <taxon>Bacteria</taxon>
        <taxon>Bacillati</taxon>
        <taxon>Bacillota</taxon>
        <taxon>Clostridia</taxon>
        <taxon>Lachnospirales</taxon>
        <taxon>Lachnospiraceae</taxon>
        <taxon>Roseburia</taxon>
    </lineage>
</organism>
<sequence>MPELGQFLKEKREFSGLSLKKLSSVTGISDSELLKIENGTRKKPGWEHLCKIAKALNFHPFEILLNAGYISENDIHPPLLISGLETLNEQQLNTVQLFVDFIKTQEKNCLND</sequence>